<dbReference type="InterPro" id="IPR050232">
    <property type="entry name" value="FBL13/AtMIF1-like"/>
</dbReference>
<dbReference type="PANTHER" id="PTHR31900:SF32">
    <property type="entry name" value="F-BOX_RNI_FBD-LIKE DOMAIN PROTEIN"/>
    <property type="match status" value="1"/>
</dbReference>
<dbReference type="PANTHER" id="PTHR31900">
    <property type="entry name" value="F-BOX/RNI SUPERFAMILY PROTEIN-RELATED"/>
    <property type="match status" value="1"/>
</dbReference>
<proteinExistence type="predicted"/>
<evidence type="ECO:0000313" key="2">
    <source>
        <dbReference type="EMBL" id="KAK4587896.1"/>
    </source>
</evidence>
<protein>
    <recommendedName>
        <fullName evidence="1">At1g61320/AtMIF1 LRR domain-containing protein</fullName>
    </recommendedName>
</protein>
<evidence type="ECO:0000259" key="1">
    <source>
        <dbReference type="Pfam" id="PF23622"/>
    </source>
</evidence>
<reference evidence="2 3" key="1">
    <citation type="journal article" date="2023" name="G3 (Bethesda)">
        <title>A haplotype-resolved chromosome-scale genome for Quercus rubra L. provides insights into the genetics of adaptive traits for red oak species.</title>
        <authorList>
            <person name="Kapoor B."/>
            <person name="Jenkins J."/>
            <person name="Schmutz J."/>
            <person name="Zhebentyayeva T."/>
            <person name="Kuelheim C."/>
            <person name="Coggeshall M."/>
            <person name="Heim C."/>
            <person name="Lasky J.R."/>
            <person name="Leites L."/>
            <person name="Islam-Faridi N."/>
            <person name="Romero-Severson J."/>
            <person name="DeLeo V.L."/>
            <person name="Lucas S.M."/>
            <person name="Lazic D."/>
            <person name="Gailing O."/>
            <person name="Carlson J."/>
            <person name="Staton M."/>
        </authorList>
    </citation>
    <scope>NUCLEOTIDE SEQUENCE [LARGE SCALE GENOMIC DNA]</scope>
    <source>
        <strain evidence="2">Pseudo-F2</strain>
    </source>
</reference>
<keyword evidence="3" id="KW-1185">Reference proteome</keyword>
<sequence length="398" mass="45573">MELTIPLHDSILPHILSFLAAEDAIKTSLSFYNLPGVARVPGFFAFVYKTVELYSSSGKLDKFLIDFKYKTIKKLYLEFETSGSSYLFPRRLRFHTSSTLKTLSLRFCHFTKKNLYYLGICWASLKVLWIGYARLSHVMMQNILFGSPALTELRLYNFVFKGYKVVITSSSLKKLELVGDKVLANSDNDSAIVEIWALNLQSLNISGFMNKKRFRLTDVSSLVEAKLSYERTITEYGRNSLRLLLKLPHVPKLTISAWFLKKMQSWPSPLAKLKTLVLDTQLDKWDLPGIVNLLQSSPYLEKLVTNFVPSYGSKFEFPPDYTDSNFDHEECWKSQDMTFGRLHLKTVEIVGFEARCVGLKFVTGLVQFLLKHARVLEKMIIYGKREGGNQISALVEAC</sequence>
<dbReference type="Pfam" id="PF23622">
    <property type="entry name" value="LRR_At1g61320_AtMIF1"/>
    <property type="match status" value="1"/>
</dbReference>
<evidence type="ECO:0000313" key="3">
    <source>
        <dbReference type="Proteomes" id="UP001324115"/>
    </source>
</evidence>
<dbReference type="SUPFAM" id="SSF52047">
    <property type="entry name" value="RNI-like"/>
    <property type="match status" value="1"/>
</dbReference>
<organism evidence="2 3">
    <name type="scientific">Quercus rubra</name>
    <name type="common">Northern red oak</name>
    <name type="synonym">Quercus borealis</name>
    <dbReference type="NCBI Taxonomy" id="3512"/>
    <lineage>
        <taxon>Eukaryota</taxon>
        <taxon>Viridiplantae</taxon>
        <taxon>Streptophyta</taxon>
        <taxon>Embryophyta</taxon>
        <taxon>Tracheophyta</taxon>
        <taxon>Spermatophyta</taxon>
        <taxon>Magnoliopsida</taxon>
        <taxon>eudicotyledons</taxon>
        <taxon>Gunneridae</taxon>
        <taxon>Pentapetalae</taxon>
        <taxon>rosids</taxon>
        <taxon>fabids</taxon>
        <taxon>Fagales</taxon>
        <taxon>Fagaceae</taxon>
        <taxon>Quercus</taxon>
    </lineage>
</organism>
<gene>
    <name evidence="2" type="ORF">RGQ29_019057</name>
</gene>
<dbReference type="AlphaFoldDB" id="A0AAN7FD56"/>
<dbReference type="InterPro" id="IPR032675">
    <property type="entry name" value="LRR_dom_sf"/>
</dbReference>
<dbReference type="Proteomes" id="UP001324115">
    <property type="component" value="Unassembled WGS sequence"/>
</dbReference>
<dbReference type="Gene3D" id="3.80.10.10">
    <property type="entry name" value="Ribonuclease Inhibitor"/>
    <property type="match status" value="1"/>
</dbReference>
<feature type="domain" description="At1g61320/AtMIF1 LRR" evidence="1">
    <location>
        <begin position="57"/>
        <end position="381"/>
    </location>
</feature>
<accession>A0AAN7FD56</accession>
<comment type="caution">
    <text evidence="2">The sequence shown here is derived from an EMBL/GenBank/DDBJ whole genome shotgun (WGS) entry which is preliminary data.</text>
</comment>
<dbReference type="InterPro" id="IPR055357">
    <property type="entry name" value="LRR_At1g61320_AtMIF1"/>
</dbReference>
<dbReference type="EMBL" id="JAXUIC010000005">
    <property type="protein sequence ID" value="KAK4587896.1"/>
    <property type="molecule type" value="Genomic_DNA"/>
</dbReference>
<name>A0AAN7FD56_QUERU</name>